<feature type="transmembrane region" description="Helical" evidence="1">
    <location>
        <begin position="60"/>
        <end position="81"/>
    </location>
</feature>
<feature type="transmembrane region" description="Helical" evidence="1">
    <location>
        <begin position="88"/>
        <end position="109"/>
    </location>
</feature>
<feature type="transmembrane region" description="Helical" evidence="1">
    <location>
        <begin position="12"/>
        <end position="31"/>
    </location>
</feature>
<dbReference type="EMBL" id="VJMF01000013">
    <property type="protein sequence ID" value="TRL37332.1"/>
    <property type="molecule type" value="Genomic_DNA"/>
</dbReference>
<protein>
    <submittedName>
        <fullName evidence="2">Uncharacterized protein</fullName>
    </submittedName>
</protein>
<sequence length="111" mass="12538">MTPRKANFMNKYVCATIFMLMAVYLLLLIIGEVYDYREIERSISDRRLVEWGVCYADMPTYLACGVGYAISPGAIIAVSLFRKFDVDIRVSVSMLALFMSAHGVGFVMMND</sequence>
<gene>
    <name evidence="2" type="ORF">FM996_02870</name>
</gene>
<organism evidence="2 3">
    <name type="scientific">Methylosinus sporium</name>
    <dbReference type="NCBI Taxonomy" id="428"/>
    <lineage>
        <taxon>Bacteria</taxon>
        <taxon>Pseudomonadati</taxon>
        <taxon>Pseudomonadota</taxon>
        <taxon>Alphaproteobacteria</taxon>
        <taxon>Hyphomicrobiales</taxon>
        <taxon>Methylocystaceae</taxon>
        <taxon>Methylosinus</taxon>
    </lineage>
</organism>
<reference evidence="2 3" key="1">
    <citation type="submission" date="2019-07" db="EMBL/GenBank/DDBJ databases">
        <title>Ln-dependent methylotrophs.</title>
        <authorList>
            <person name="Tani A."/>
        </authorList>
    </citation>
    <scope>NUCLEOTIDE SEQUENCE [LARGE SCALE GENOMIC DNA]</scope>
    <source>
        <strain evidence="2 3">SM89A</strain>
    </source>
</reference>
<proteinExistence type="predicted"/>
<accession>A0A549T648</accession>
<dbReference type="Proteomes" id="UP000316781">
    <property type="component" value="Unassembled WGS sequence"/>
</dbReference>
<evidence type="ECO:0000313" key="2">
    <source>
        <dbReference type="EMBL" id="TRL37332.1"/>
    </source>
</evidence>
<evidence type="ECO:0000313" key="3">
    <source>
        <dbReference type="Proteomes" id="UP000316781"/>
    </source>
</evidence>
<comment type="caution">
    <text evidence="2">The sequence shown here is derived from an EMBL/GenBank/DDBJ whole genome shotgun (WGS) entry which is preliminary data.</text>
</comment>
<evidence type="ECO:0000256" key="1">
    <source>
        <dbReference type="SAM" id="Phobius"/>
    </source>
</evidence>
<dbReference type="AlphaFoldDB" id="A0A549T648"/>
<keyword evidence="1" id="KW-1133">Transmembrane helix</keyword>
<dbReference type="RefSeq" id="WP_142861752.1">
    <property type="nucleotide sequence ID" value="NZ_VJMF01000013.1"/>
</dbReference>
<keyword evidence="1" id="KW-0812">Transmembrane</keyword>
<name>A0A549T648_METSR</name>
<keyword evidence="1" id="KW-0472">Membrane</keyword>